<evidence type="ECO:0000313" key="9">
    <source>
        <dbReference type="Proteomes" id="UP000094378"/>
    </source>
</evidence>
<comment type="similarity">
    <text evidence="4">Belongs to the WhiA family.</text>
</comment>
<dbReference type="GO" id="GO:0003677">
    <property type="term" value="F:DNA binding"/>
    <property type="evidence" value="ECO:0007669"/>
    <property type="project" value="UniProtKB-UniRule"/>
</dbReference>
<accession>A0A1B3SJD5</accession>
<evidence type="ECO:0000259" key="5">
    <source>
        <dbReference type="Pfam" id="PF02650"/>
    </source>
</evidence>
<sequence length="312" mass="36184">MSFARNVKEEVLDHIFTPEQTIMLLSGFIKYNGEFLYTNKGTILRLSSQSNKITRQILTLLKTIYDGNIEISIKQTNKLRKDKVYELLIAENVHDFLSKYYIYDIDKNDKIIRINLKGDFDHSWLRAYISGVFIAVGSVNSPATSNYHLEFQTKDLESAEYIRDLLNQFEFGFKVIAKKNKYICYIKRSLYVSDFLRFIDAPKSVLEFENTRITRDVRNNINRMTNIDIYNQHKSENAGAKQTQQIELIKNNKLFSELSEKAQNLANIRLEHQDASFSELEKMMNEKGIEITKSGISNLFKIIAKLAESIGG</sequence>
<dbReference type="EMBL" id="CP017015">
    <property type="protein sequence ID" value="AOG60039.1"/>
    <property type="molecule type" value="Genomic_DNA"/>
</dbReference>
<dbReference type="PATRIC" id="fig|216938.3.peg.84"/>
<feature type="domain" description="WhiA LAGLIDADG-like" evidence="7">
    <location>
        <begin position="126"/>
        <end position="218"/>
    </location>
</feature>
<dbReference type="InterPro" id="IPR023054">
    <property type="entry name" value="Sporulation_regulator_WhiA_C"/>
</dbReference>
<dbReference type="PANTHER" id="PTHR37307">
    <property type="entry name" value="CELL DIVISION PROTEIN WHIA-RELATED"/>
    <property type="match status" value="1"/>
</dbReference>
<evidence type="ECO:0000256" key="4">
    <source>
        <dbReference type="HAMAP-Rule" id="MF_01420"/>
    </source>
</evidence>
<dbReference type="STRING" id="216938.SHELI_v1c00840"/>
<dbReference type="Pfam" id="PF02650">
    <property type="entry name" value="HTH_WhiA"/>
    <property type="match status" value="1"/>
</dbReference>
<dbReference type="Proteomes" id="UP000094378">
    <property type="component" value="Chromosome"/>
</dbReference>
<proteinExistence type="inferred from homology"/>
<name>A0A1B3SJD5_9MOLU</name>
<evidence type="ECO:0000256" key="2">
    <source>
        <dbReference type="ARBA" id="ARBA00023125"/>
    </source>
</evidence>
<keyword evidence="2 4" id="KW-0238">DNA-binding</keyword>
<dbReference type="GO" id="GO:0051301">
    <property type="term" value="P:cell division"/>
    <property type="evidence" value="ECO:0007669"/>
    <property type="project" value="UniProtKB-UniRule"/>
</dbReference>
<feature type="domain" description="Sporulation regulator WhiA C-terminal" evidence="5">
    <location>
        <begin position="221"/>
        <end position="307"/>
    </location>
</feature>
<dbReference type="NCBIfam" id="TIGR00647">
    <property type="entry name" value="DNA_bind_WhiA"/>
    <property type="match status" value="1"/>
</dbReference>
<dbReference type="HAMAP" id="MF_01420">
    <property type="entry name" value="HTH_type_WhiA"/>
    <property type="match status" value="1"/>
</dbReference>
<dbReference type="Pfam" id="PF10298">
    <property type="entry name" value="WhiA_N"/>
    <property type="match status" value="1"/>
</dbReference>
<keyword evidence="9" id="KW-1185">Reference proteome</keyword>
<dbReference type="AlphaFoldDB" id="A0A1B3SJD5"/>
<keyword evidence="3 4" id="KW-0131">Cell cycle</keyword>
<reference evidence="8 9" key="1">
    <citation type="submission" date="2016-08" db="EMBL/GenBank/DDBJ databases">
        <title>Complete genome sequence of Spiroplasma helicoides TABS-2 (DSM 22551).</title>
        <authorList>
            <person name="Shen W.-Y."/>
            <person name="Lo W.-S."/>
            <person name="Lai Y.-C."/>
            <person name="Kuo C.-H."/>
        </authorList>
    </citation>
    <scope>NUCLEOTIDE SEQUENCE [LARGE SCALE GENOMIC DNA]</scope>
    <source>
        <strain evidence="8 9">TABS-2</strain>
    </source>
</reference>
<keyword evidence="1 4" id="KW-0132">Cell division</keyword>
<gene>
    <name evidence="4" type="primary">whiA</name>
    <name evidence="8" type="ORF">SHELI_v1c00840</name>
</gene>
<dbReference type="KEGG" id="shj:SHELI_v1c00840"/>
<protein>
    <recommendedName>
        <fullName evidence="4">Probable cell division protein WhiA</fullName>
    </recommendedName>
</protein>
<dbReference type="GO" id="GO:0043937">
    <property type="term" value="P:regulation of sporulation"/>
    <property type="evidence" value="ECO:0007669"/>
    <property type="project" value="InterPro"/>
</dbReference>
<feature type="domain" description="Sporulation transcription regulator WhiA N-terminal" evidence="6">
    <location>
        <begin position="20"/>
        <end position="102"/>
    </location>
</feature>
<dbReference type="Pfam" id="PF14527">
    <property type="entry name" value="LAGLIDADG_WhiA"/>
    <property type="match status" value="1"/>
</dbReference>
<dbReference type="InterPro" id="IPR018478">
    <property type="entry name" value="Sporu_reg_WhiA_N_dom"/>
</dbReference>
<dbReference type="InterPro" id="IPR027434">
    <property type="entry name" value="Homing_endonucl"/>
</dbReference>
<dbReference type="InterPro" id="IPR003802">
    <property type="entry name" value="Sporulation_regulator_WhiA"/>
</dbReference>
<dbReference type="SUPFAM" id="SSF55608">
    <property type="entry name" value="Homing endonucleases"/>
    <property type="match status" value="1"/>
</dbReference>
<organism evidence="8 9">
    <name type="scientific">Spiroplasma helicoides</name>
    <dbReference type="NCBI Taxonomy" id="216938"/>
    <lineage>
        <taxon>Bacteria</taxon>
        <taxon>Bacillati</taxon>
        <taxon>Mycoplasmatota</taxon>
        <taxon>Mollicutes</taxon>
        <taxon>Entomoplasmatales</taxon>
        <taxon>Spiroplasmataceae</taxon>
        <taxon>Spiroplasma</taxon>
    </lineage>
</organism>
<evidence type="ECO:0000259" key="7">
    <source>
        <dbReference type="Pfam" id="PF14527"/>
    </source>
</evidence>
<evidence type="ECO:0000259" key="6">
    <source>
        <dbReference type="Pfam" id="PF10298"/>
    </source>
</evidence>
<dbReference type="PANTHER" id="PTHR37307:SF1">
    <property type="entry name" value="CELL DIVISION PROTEIN WHIA-RELATED"/>
    <property type="match status" value="1"/>
</dbReference>
<evidence type="ECO:0000256" key="3">
    <source>
        <dbReference type="ARBA" id="ARBA00023306"/>
    </source>
</evidence>
<dbReference type="InterPro" id="IPR039518">
    <property type="entry name" value="WhiA_LAGLIDADG_dom"/>
</dbReference>
<dbReference type="OrthoDB" id="401278at2"/>
<dbReference type="RefSeq" id="WP_069115819.1">
    <property type="nucleotide sequence ID" value="NZ_CP017015.1"/>
</dbReference>
<dbReference type="Gene3D" id="3.10.28.10">
    <property type="entry name" value="Homing endonucleases"/>
    <property type="match status" value="1"/>
</dbReference>
<comment type="function">
    <text evidence="4">Involved in cell division and chromosome segregation.</text>
</comment>
<evidence type="ECO:0000313" key="8">
    <source>
        <dbReference type="EMBL" id="AOG60039.1"/>
    </source>
</evidence>
<evidence type="ECO:0000256" key="1">
    <source>
        <dbReference type="ARBA" id="ARBA00022618"/>
    </source>
</evidence>